<dbReference type="EMBL" id="CP001398">
    <property type="protein sequence ID" value="ACS34018.1"/>
    <property type="molecule type" value="Genomic_DNA"/>
</dbReference>
<evidence type="ECO:0000313" key="1">
    <source>
        <dbReference type="EMBL" id="ACS34018.1"/>
    </source>
</evidence>
<protein>
    <submittedName>
        <fullName evidence="1">Uncharacterized protein</fullName>
    </submittedName>
</protein>
<accession>C5A706</accession>
<dbReference type="AlphaFoldDB" id="C5A706"/>
<dbReference type="eggNOG" id="arCOG02486">
    <property type="taxonomic scope" value="Archaea"/>
</dbReference>
<proteinExistence type="predicted"/>
<dbReference type="PaxDb" id="593117-TGAM_1516"/>
<dbReference type="HOGENOM" id="CLU_431911_0_0_2"/>
<dbReference type="RefSeq" id="WP_015859129.1">
    <property type="nucleotide sequence ID" value="NC_012804.1"/>
</dbReference>
<keyword evidence="2" id="KW-1185">Reference proteome</keyword>
<dbReference type="PATRIC" id="fig|593117.10.peg.1518"/>
<dbReference type="OrthoDB" id="18481at2157"/>
<gene>
    <name evidence="1" type="ordered locus">TGAM_1516</name>
</gene>
<reference evidence="1 2" key="1">
    <citation type="journal article" date="2007" name="Genome Biol.">
        <title>Genome analysis and genome-wide proteomics of Thermococcus gammatolerans, the most radioresistant organism known amongst the Archaea.</title>
        <authorList>
            <person name="Zivanovic Y."/>
            <person name="Armengaud J."/>
            <person name="Lagorce A."/>
            <person name="Leplat C."/>
            <person name="Guerin P."/>
            <person name="Dutertre M."/>
            <person name="Anthouard V."/>
            <person name="Forterre P."/>
            <person name="Wincker P."/>
            <person name="Confalonieri F."/>
        </authorList>
    </citation>
    <scope>NUCLEOTIDE SEQUENCE [LARGE SCALE GENOMIC DNA]</scope>
    <source>
        <strain evidence="2">DSM 15229 / JCM 11827 / EJ3</strain>
    </source>
</reference>
<dbReference type="GeneID" id="7987318"/>
<name>C5A706_THEGJ</name>
<organism evidence="1 2">
    <name type="scientific">Thermococcus gammatolerans (strain DSM 15229 / JCM 11827 / EJ3)</name>
    <dbReference type="NCBI Taxonomy" id="593117"/>
    <lineage>
        <taxon>Archaea</taxon>
        <taxon>Methanobacteriati</taxon>
        <taxon>Methanobacteriota</taxon>
        <taxon>Thermococci</taxon>
        <taxon>Thermococcales</taxon>
        <taxon>Thermococcaceae</taxon>
        <taxon>Thermococcus</taxon>
    </lineage>
</organism>
<sequence>MRRERYALLLLLLILLATLTLGYGSNSTGGDGKTRNALSRLFKEAFQSPTKTGSRPAQMGSFSSGSFGGGNYRPGVPTSNFSFKPTDKKTRCPVAILPEDPMLVCVGRPARSAPILSWNLPREFDMIVWYRGTYYIPYVESPSSPVSLKGVNGHLGYSLDTDTPLVMTTYGVSKEFTVYTNFTGPLNYTSGLPLRVISRTENGSTAVYTFEIPPVGRNYTPGYYPVFIFTSNKAGRTALLMWVALLEKPVVKITNYPEVLSGNGNLQMPIKGTVMYPNGSPVRDGLVTITLNRTKSTAGTIVGVVRVSNGTFNLAAVVPEDEMPGSYHIVAHYRGYLAYPSNSDPLVTIKRVPEVELERMNGTLAIFLNWNGNPLPNRTIGVTVGNMSLNLTTDERGYAYLRIDNATGTVRIVYPGDDLYLPLNEILEIPPLEKGKETTSSPEFKTKHLLDISRIIKLVSGLFLAVGIAYVVLKRKNLPELPLQSPQVFREPLKVLSPVRRVFLPNEPVRVVLNRPAETFLDGELLGTGKVFELRPDVGTHVFSGEDVSFEFHVLPPREAVITAYNLHFLPYVESLGVPTERRTPFEIVRALRRKGLDGPALETVALLFVLADYAERPLENHHFREFVDALERLGVFGDGEE</sequence>
<dbReference type="Proteomes" id="UP000001488">
    <property type="component" value="Chromosome"/>
</dbReference>
<dbReference type="STRING" id="593117.TGAM_1516"/>
<evidence type="ECO:0000313" key="2">
    <source>
        <dbReference type="Proteomes" id="UP000001488"/>
    </source>
</evidence>
<dbReference type="KEGG" id="tga:TGAM_1516"/>